<dbReference type="SUPFAM" id="SSF57756">
    <property type="entry name" value="Retrovirus zinc finger-like domains"/>
    <property type="match status" value="1"/>
</dbReference>
<dbReference type="InterPro" id="IPR001878">
    <property type="entry name" value="Znf_CCHC"/>
</dbReference>
<keyword evidence="4" id="KW-1185">Reference proteome</keyword>
<protein>
    <recommendedName>
        <fullName evidence="2">CCHC-type domain-containing protein</fullName>
    </recommendedName>
</protein>
<gene>
    <name evidence="3" type="ORF">HRI_002258100</name>
</gene>
<reference evidence="3" key="1">
    <citation type="submission" date="2023-05" db="EMBL/GenBank/DDBJ databases">
        <title>Genome and transcriptome analyses reveal genes involved in the formation of fine ridges on petal epidermal cells in Hibiscus trionum.</title>
        <authorList>
            <person name="Koshimizu S."/>
            <person name="Masuda S."/>
            <person name="Ishii T."/>
            <person name="Shirasu K."/>
            <person name="Hoshino A."/>
            <person name="Arita M."/>
        </authorList>
    </citation>
    <scope>NUCLEOTIDE SEQUENCE</scope>
    <source>
        <strain evidence="3">Hamamatsu line</strain>
    </source>
</reference>
<name>A0A9W7HYQ8_HIBTR</name>
<proteinExistence type="predicted"/>
<dbReference type="AlphaFoldDB" id="A0A9W7HYQ8"/>
<dbReference type="GO" id="GO:0008270">
    <property type="term" value="F:zinc ion binding"/>
    <property type="evidence" value="ECO:0007669"/>
    <property type="project" value="UniProtKB-KW"/>
</dbReference>
<dbReference type="Proteomes" id="UP001165190">
    <property type="component" value="Unassembled WGS sequence"/>
</dbReference>
<comment type="caution">
    <text evidence="3">The sequence shown here is derived from an EMBL/GenBank/DDBJ whole genome shotgun (WGS) entry which is preliminary data.</text>
</comment>
<evidence type="ECO:0000313" key="3">
    <source>
        <dbReference type="EMBL" id="GMI85888.1"/>
    </source>
</evidence>
<keyword evidence="1" id="KW-0862">Zinc</keyword>
<sequence length="103" mass="12171">MKQGREEKKKKEEKRVEKLEVEKKKKMGIALKASLLEESSSSEEDELEELAMIAKRFSHFMRSNRGRKIQRKMDFKGKNKEEARDQIICFECNKPGHIRSECP</sequence>
<dbReference type="Pfam" id="PF00098">
    <property type="entry name" value="zf-CCHC"/>
    <property type="match status" value="1"/>
</dbReference>
<dbReference type="PROSITE" id="PS50158">
    <property type="entry name" value="ZF_CCHC"/>
    <property type="match status" value="1"/>
</dbReference>
<dbReference type="OrthoDB" id="1932348at2759"/>
<dbReference type="Gene3D" id="4.10.60.10">
    <property type="entry name" value="Zinc finger, CCHC-type"/>
    <property type="match status" value="1"/>
</dbReference>
<keyword evidence="1" id="KW-0479">Metal-binding</keyword>
<dbReference type="GO" id="GO:0003676">
    <property type="term" value="F:nucleic acid binding"/>
    <property type="evidence" value="ECO:0007669"/>
    <property type="project" value="InterPro"/>
</dbReference>
<evidence type="ECO:0000259" key="2">
    <source>
        <dbReference type="PROSITE" id="PS50158"/>
    </source>
</evidence>
<keyword evidence="1" id="KW-0863">Zinc-finger</keyword>
<dbReference type="InterPro" id="IPR036875">
    <property type="entry name" value="Znf_CCHC_sf"/>
</dbReference>
<evidence type="ECO:0000256" key="1">
    <source>
        <dbReference type="PROSITE-ProRule" id="PRU00047"/>
    </source>
</evidence>
<organism evidence="3 4">
    <name type="scientific">Hibiscus trionum</name>
    <name type="common">Flower of an hour</name>
    <dbReference type="NCBI Taxonomy" id="183268"/>
    <lineage>
        <taxon>Eukaryota</taxon>
        <taxon>Viridiplantae</taxon>
        <taxon>Streptophyta</taxon>
        <taxon>Embryophyta</taxon>
        <taxon>Tracheophyta</taxon>
        <taxon>Spermatophyta</taxon>
        <taxon>Magnoliopsida</taxon>
        <taxon>eudicotyledons</taxon>
        <taxon>Gunneridae</taxon>
        <taxon>Pentapetalae</taxon>
        <taxon>rosids</taxon>
        <taxon>malvids</taxon>
        <taxon>Malvales</taxon>
        <taxon>Malvaceae</taxon>
        <taxon>Malvoideae</taxon>
        <taxon>Hibiscus</taxon>
    </lineage>
</organism>
<feature type="domain" description="CCHC-type" evidence="2">
    <location>
        <begin position="89"/>
        <end position="103"/>
    </location>
</feature>
<dbReference type="EMBL" id="BSYR01000020">
    <property type="protein sequence ID" value="GMI85888.1"/>
    <property type="molecule type" value="Genomic_DNA"/>
</dbReference>
<accession>A0A9W7HYQ8</accession>
<evidence type="ECO:0000313" key="4">
    <source>
        <dbReference type="Proteomes" id="UP001165190"/>
    </source>
</evidence>